<dbReference type="InterPro" id="IPR036869">
    <property type="entry name" value="J_dom_sf"/>
</dbReference>
<dbReference type="Gene3D" id="1.10.287.110">
    <property type="entry name" value="DnaJ domain"/>
    <property type="match status" value="1"/>
</dbReference>
<dbReference type="CDD" id="cd06257">
    <property type="entry name" value="DnaJ"/>
    <property type="match status" value="1"/>
</dbReference>
<dbReference type="InterPro" id="IPR001623">
    <property type="entry name" value="DnaJ_domain"/>
</dbReference>
<organism evidence="3 4">
    <name type="scientific">Roseobacter litoralis (strain ATCC 49566 / DSM 6996 / JCM 21268 / NBRC 15278 / OCh 149)</name>
    <dbReference type="NCBI Taxonomy" id="391595"/>
    <lineage>
        <taxon>Bacteria</taxon>
        <taxon>Pseudomonadati</taxon>
        <taxon>Pseudomonadota</taxon>
        <taxon>Alphaproteobacteria</taxon>
        <taxon>Rhodobacterales</taxon>
        <taxon>Roseobacteraceae</taxon>
        <taxon>Roseobacter</taxon>
    </lineage>
</organism>
<sequence>MAATPEHAARVLGLDETASMDDVRRARREFAMKYHPDRRPDVTTSSRHMARVNAAADTLIAHIRDKAKLASKARQPQYTDFSNSRASKSKNRGRTVNAQGSTAAKSDLQTDISSTERGSRTVALRQPLAAPLVPERSGRDNDLIRLAARSYRTVLQQITQPDRGPTVDALALRFKTAV</sequence>
<keyword evidence="4" id="KW-1185">Reference proteome</keyword>
<dbReference type="STRING" id="391595.RLO149_c036770"/>
<dbReference type="HOGENOM" id="CLU_1509494_0_0_5"/>
<evidence type="ECO:0000313" key="4">
    <source>
        <dbReference type="Proteomes" id="UP000001353"/>
    </source>
</evidence>
<feature type="compositionally biased region" description="Polar residues" evidence="1">
    <location>
        <begin position="74"/>
        <end position="86"/>
    </location>
</feature>
<accession>F7ZBL3</accession>
<dbReference type="SUPFAM" id="SSF46565">
    <property type="entry name" value="Chaperone J-domain"/>
    <property type="match status" value="1"/>
</dbReference>
<feature type="region of interest" description="Disordered" evidence="1">
    <location>
        <begin position="68"/>
        <end position="121"/>
    </location>
</feature>
<evidence type="ECO:0000256" key="1">
    <source>
        <dbReference type="SAM" id="MobiDB-lite"/>
    </source>
</evidence>
<reference evidence="3 4" key="1">
    <citation type="journal article" date="2011" name="BMC Genomics">
        <title>Comparative genome analysis and genome-guided physiological analysis of Roseobacter litoralis.</title>
        <authorList>
            <person name="Kalhoefer D."/>
            <person name="Thole S."/>
            <person name="Voget S."/>
            <person name="Lehmann R."/>
            <person name="Liesegang H."/>
            <person name="Wollher A."/>
            <person name="Daniel R."/>
            <person name="Simon M."/>
            <person name="Brinkhoff T."/>
        </authorList>
    </citation>
    <scope>NUCLEOTIDE SEQUENCE [LARGE SCALE GENOMIC DNA]</scope>
    <source>
        <strain evidence="4">ATCC 49566 / DSM 6996 / JCM 21268 / NBRC 15278 / OCh 149</strain>
    </source>
</reference>
<dbReference type="KEGG" id="rli:RLO149_c036770"/>
<evidence type="ECO:0000259" key="2">
    <source>
        <dbReference type="PROSITE" id="PS50076"/>
    </source>
</evidence>
<protein>
    <recommendedName>
        <fullName evidence="2">J domain-containing protein</fullName>
    </recommendedName>
</protein>
<gene>
    <name evidence="3" type="ordered locus">RLO149_c036770</name>
</gene>
<name>F7ZBL3_ROSLO</name>
<feature type="compositionally biased region" description="Polar residues" evidence="1">
    <location>
        <begin position="94"/>
        <end position="116"/>
    </location>
</feature>
<feature type="domain" description="J" evidence="2">
    <location>
        <begin position="7"/>
        <end position="82"/>
    </location>
</feature>
<evidence type="ECO:0000313" key="3">
    <source>
        <dbReference type="EMBL" id="AEI95595.1"/>
    </source>
</evidence>
<dbReference type="EMBL" id="CP002623">
    <property type="protein sequence ID" value="AEI95595.1"/>
    <property type="molecule type" value="Genomic_DNA"/>
</dbReference>
<dbReference type="PROSITE" id="PS50076">
    <property type="entry name" value="DNAJ_2"/>
    <property type="match status" value="1"/>
</dbReference>
<dbReference type="RefSeq" id="WP_013963479.1">
    <property type="nucleotide sequence ID" value="NC_015730.1"/>
</dbReference>
<dbReference type="AlphaFoldDB" id="F7ZBL3"/>
<dbReference type="Proteomes" id="UP000001353">
    <property type="component" value="Chromosome"/>
</dbReference>
<dbReference type="eggNOG" id="COG0484">
    <property type="taxonomic scope" value="Bacteria"/>
</dbReference>
<proteinExistence type="predicted"/>
<dbReference type="Pfam" id="PF00226">
    <property type="entry name" value="DnaJ"/>
    <property type="match status" value="1"/>
</dbReference>
<dbReference type="OrthoDB" id="7932606at2"/>